<dbReference type="Proteomes" id="UP000694865">
    <property type="component" value="Unplaced"/>
</dbReference>
<dbReference type="PANTHER" id="PTHR11003:SF334">
    <property type="entry name" value="FI03418P"/>
    <property type="match status" value="1"/>
</dbReference>
<dbReference type="GeneID" id="102809299"/>
<dbReference type="PRINTS" id="PR01333">
    <property type="entry name" value="2POREKCHANEL"/>
</dbReference>
<name>A0ABM0MBI1_SACKO</name>
<dbReference type="RefSeq" id="XP_006817372.1">
    <property type="nucleotide sequence ID" value="XM_006817309.1"/>
</dbReference>
<dbReference type="SUPFAM" id="SSF81324">
    <property type="entry name" value="Voltage-gated potassium channels"/>
    <property type="match status" value="2"/>
</dbReference>
<feature type="domain" description="Potassium channel" evidence="11">
    <location>
        <begin position="139"/>
        <end position="199"/>
    </location>
</feature>
<evidence type="ECO:0000256" key="7">
    <source>
        <dbReference type="ARBA" id="ARBA00023303"/>
    </source>
</evidence>
<keyword evidence="12" id="KW-1185">Reference proteome</keyword>
<evidence type="ECO:0000313" key="12">
    <source>
        <dbReference type="Proteomes" id="UP000694865"/>
    </source>
</evidence>
<keyword evidence="6 10" id="KW-0472">Membrane</keyword>
<protein>
    <submittedName>
        <fullName evidence="13">Potassium channel subfamily K member 18-like</fullName>
    </submittedName>
</protein>
<evidence type="ECO:0000256" key="2">
    <source>
        <dbReference type="ARBA" id="ARBA00022448"/>
    </source>
</evidence>
<proteinExistence type="inferred from homology"/>
<evidence type="ECO:0000256" key="4">
    <source>
        <dbReference type="ARBA" id="ARBA00022989"/>
    </source>
</evidence>
<accession>A0ABM0MBI1</accession>
<keyword evidence="2 8" id="KW-0813">Transport</keyword>
<keyword evidence="5 8" id="KW-0406">Ion transport</keyword>
<sequence length="603" mass="68048">MATLGNMKIGLSVPRHANVLNNMNIDTERQTTTPSRHRTFTKEELKTKCHPRQWIHVISSHVGLVLLFFTYVVIGAFIFQTIEAPRERQERQRLTEMRQVLVKTLWGISATNQTNGTVLIQYYLGEWEEAILNSRISLSENEHHWTFTGAVFFSSATITTIGYGNIAPVTTIGRILCICYAFMGIPITLLVLSDVGGLLARWGKIAAIIVTRKIEKRKERRKERGNRRMPTIMVEDLGNKMTKERYPSKYSVVPNDVTDSRDEKMAGSSYDDVPRRDVSRGPDIRQMNDTVLSARVWDRLMKSSVTSDISRSEPDLRSDRDAQITAMKLNMNNPQGTRDVIEKDADSNSTVNESYCGSRRPSGQFLEVVDRNAIGESQDNISESSKSSQRTNVILVPEPIAQNQKRITMSRGKKSDVIVANESTGKSGVKESEIATFHFPIWLAIVILIIYLCLGGFVFSLIENWSFFESFYFCFISLSTIGFGDVIPENKGTILTLSIAYAILGLALTSMCISLASTAILNSLSRLGQLTEYYKTRQWKNVKVYRSLYVRGRSLRRRFSSRRRGRAGQFAASKRTPKRGSSLRLPGKFAIVRMETPSSSPQL</sequence>
<dbReference type="Gene3D" id="1.10.287.70">
    <property type="match status" value="2"/>
</dbReference>
<feature type="transmembrane region" description="Helical" evidence="10">
    <location>
        <begin position="439"/>
        <end position="462"/>
    </location>
</feature>
<dbReference type="InterPro" id="IPR003280">
    <property type="entry name" value="2pore_dom_K_chnl"/>
</dbReference>
<evidence type="ECO:0000256" key="6">
    <source>
        <dbReference type="ARBA" id="ARBA00023136"/>
    </source>
</evidence>
<organism evidence="12 13">
    <name type="scientific">Saccoglossus kowalevskii</name>
    <name type="common">Acorn worm</name>
    <dbReference type="NCBI Taxonomy" id="10224"/>
    <lineage>
        <taxon>Eukaryota</taxon>
        <taxon>Metazoa</taxon>
        <taxon>Hemichordata</taxon>
        <taxon>Enteropneusta</taxon>
        <taxon>Harrimaniidae</taxon>
        <taxon>Saccoglossus</taxon>
    </lineage>
</organism>
<reference evidence="13" key="1">
    <citation type="submission" date="2025-08" db="UniProtKB">
        <authorList>
            <consortium name="RefSeq"/>
        </authorList>
    </citation>
    <scope>IDENTIFICATION</scope>
    <source>
        <tissue evidence="13">Testes</tissue>
    </source>
</reference>
<feature type="transmembrane region" description="Helical" evidence="10">
    <location>
        <begin position="175"/>
        <end position="192"/>
    </location>
</feature>
<feature type="transmembrane region" description="Helical" evidence="10">
    <location>
        <begin position="144"/>
        <end position="163"/>
    </location>
</feature>
<evidence type="ECO:0000256" key="9">
    <source>
        <dbReference type="SAM" id="MobiDB-lite"/>
    </source>
</evidence>
<evidence type="ECO:0000259" key="11">
    <source>
        <dbReference type="Pfam" id="PF07885"/>
    </source>
</evidence>
<comment type="similarity">
    <text evidence="8">Belongs to the two pore domain potassium channel (TC 1.A.1.8) family.</text>
</comment>
<dbReference type="PANTHER" id="PTHR11003">
    <property type="entry name" value="POTASSIUM CHANNEL, SUBFAMILY K"/>
    <property type="match status" value="1"/>
</dbReference>
<keyword evidence="3 8" id="KW-0812">Transmembrane</keyword>
<feature type="transmembrane region" description="Helical" evidence="10">
    <location>
        <begin position="54"/>
        <end position="79"/>
    </location>
</feature>
<keyword evidence="4 10" id="KW-1133">Transmembrane helix</keyword>
<evidence type="ECO:0000256" key="3">
    <source>
        <dbReference type="ARBA" id="ARBA00022692"/>
    </source>
</evidence>
<evidence type="ECO:0000256" key="1">
    <source>
        <dbReference type="ARBA" id="ARBA00004141"/>
    </source>
</evidence>
<feature type="region of interest" description="Disordered" evidence="9">
    <location>
        <begin position="561"/>
        <end position="583"/>
    </location>
</feature>
<comment type="subcellular location">
    <subcellularLocation>
        <location evidence="1">Membrane</location>
        <topology evidence="1">Multi-pass membrane protein</topology>
    </subcellularLocation>
</comment>
<dbReference type="Pfam" id="PF07885">
    <property type="entry name" value="Ion_trans_2"/>
    <property type="match status" value="2"/>
</dbReference>
<evidence type="ECO:0000256" key="5">
    <source>
        <dbReference type="ARBA" id="ARBA00023065"/>
    </source>
</evidence>
<gene>
    <name evidence="13" type="primary">LOC102809299</name>
</gene>
<evidence type="ECO:0000256" key="10">
    <source>
        <dbReference type="SAM" id="Phobius"/>
    </source>
</evidence>
<feature type="transmembrane region" description="Helical" evidence="10">
    <location>
        <begin position="499"/>
        <end position="521"/>
    </location>
</feature>
<feature type="region of interest" description="Disordered" evidence="9">
    <location>
        <begin position="251"/>
        <end position="283"/>
    </location>
</feature>
<feature type="transmembrane region" description="Helical" evidence="10">
    <location>
        <begin position="468"/>
        <end position="487"/>
    </location>
</feature>
<dbReference type="InterPro" id="IPR013099">
    <property type="entry name" value="K_chnl_dom"/>
</dbReference>
<feature type="compositionally biased region" description="Basic and acidic residues" evidence="9">
    <location>
        <begin position="272"/>
        <end position="283"/>
    </location>
</feature>
<feature type="domain" description="Potassium channel" evidence="11">
    <location>
        <begin position="447"/>
        <end position="519"/>
    </location>
</feature>
<evidence type="ECO:0000313" key="13">
    <source>
        <dbReference type="RefSeq" id="XP_006817372.1"/>
    </source>
</evidence>
<keyword evidence="7 8" id="KW-0407">Ion channel</keyword>
<evidence type="ECO:0000256" key="8">
    <source>
        <dbReference type="RuleBase" id="RU003857"/>
    </source>
</evidence>